<proteinExistence type="predicted"/>
<accession>A0A1H7GGL1</accession>
<keyword evidence="1" id="KW-1133">Transmembrane helix</keyword>
<organism evidence="2 3">
    <name type="scientific">Maribacter orientalis</name>
    <dbReference type="NCBI Taxonomy" id="228957"/>
    <lineage>
        <taxon>Bacteria</taxon>
        <taxon>Pseudomonadati</taxon>
        <taxon>Bacteroidota</taxon>
        <taxon>Flavobacteriia</taxon>
        <taxon>Flavobacteriales</taxon>
        <taxon>Flavobacteriaceae</taxon>
        <taxon>Maribacter</taxon>
    </lineage>
</organism>
<keyword evidence="1" id="KW-0812">Transmembrane</keyword>
<protein>
    <submittedName>
        <fullName evidence="2">Uncharacterized protein</fullName>
    </submittedName>
</protein>
<dbReference type="Pfam" id="PF19578">
    <property type="entry name" value="DUF6090"/>
    <property type="match status" value="1"/>
</dbReference>
<dbReference type="AlphaFoldDB" id="A0A1H7GGL1"/>
<evidence type="ECO:0000313" key="2">
    <source>
        <dbReference type="EMBL" id="SEK37386.1"/>
    </source>
</evidence>
<dbReference type="STRING" id="228957.SAMN04488008_101361"/>
<evidence type="ECO:0000256" key="1">
    <source>
        <dbReference type="SAM" id="Phobius"/>
    </source>
</evidence>
<name>A0A1H7GGL1_9FLAO</name>
<keyword evidence="1" id="KW-0472">Membrane</keyword>
<gene>
    <name evidence="2" type="ORF">SAMN04488008_101361</name>
</gene>
<feature type="transmembrane region" description="Helical" evidence="1">
    <location>
        <begin position="21"/>
        <end position="42"/>
    </location>
</feature>
<evidence type="ECO:0000313" key="3">
    <source>
        <dbReference type="Proteomes" id="UP000198990"/>
    </source>
</evidence>
<dbReference type="OrthoDB" id="1433003at2"/>
<reference evidence="3" key="1">
    <citation type="submission" date="2016-10" db="EMBL/GenBank/DDBJ databases">
        <authorList>
            <person name="Varghese N."/>
            <person name="Submissions S."/>
        </authorList>
    </citation>
    <scope>NUCLEOTIDE SEQUENCE [LARGE SCALE GENOMIC DNA]</scope>
    <source>
        <strain evidence="3">DSM 16471</strain>
    </source>
</reference>
<sequence>MIKFFRKIRQNLLMKNKIGKYFTYALGEIILVVIGILIALQINNWNEERKNSIEEKVILENLLENLNLSKTQSELLISGENILKQSLIQILGIESDNNGLKSITISDSIFKNTVWDLQSDIPTFNAYNNLKSTNKLSLIKNKNINEKFTELEFRLKKLNDILNDRLSVHQIRIDDILEKDINFIPLVKSNLPNINIENETGNNYSQLLENKRIRNLLGMKLSFTQDVIDYRKNLDTEIKDLIILIELELTQKNNESKTKN</sequence>
<keyword evidence="3" id="KW-1185">Reference proteome</keyword>
<dbReference type="InterPro" id="IPR045749">
    <property type="entry name" value="DUF6090"/>
</dbReference>
<dbReference type="Proteomes" id="UP000198990">
    <property type="component" value="Unassembled WGS sequence"/>
</dbReference>
<dbReference type="EMBL" id="FNZN01000001">
    <property type="protein sequence ID" value="SEK37386.1"/>
    <property type="molecule type" value="Genomic_DNA"/>
</dbReference>